<organism evidence="1 2">
    <name type="scientific">Lapidilactobacillus mulanensis</name>
    <dbReference type="NCBI Taxonomy" id="2485999"/>
    <lineage>
        <taxon>Bacteria</taxon>
        <taxon>Bacillati</taxon>
        <taxon>Bacillota</taxon>
        <taxon>Bacilli</taxon>
        <taxon>Lactobacillales</taxon>
        <taxon>Lactobacillaceae</taxon>
        <taxon>Lapidilactobacillus</taxon>
    </lineage>
</organism>
<gene>
    <name evidence="1" type="ORF">ACFQ4L_03025</name>
</gene>
<protein>
    <submittedName>
        <fullName evidence="1">Uncharacterized protein</fullName>
    </submittedName>
</protein>
<dbReference type="RefSeq" id="WP_125576287.1">
    <property type="nucleotide sequence ID" value="NZ_JBHTOF010000022.1"/>
</dbReference>
<dbReference type="Proteomes" id="UP001597244">
    <property type="component" value="Unassembled WGS sequence"/>
</dbReference>
<sequence>MAEINQRMHVIGWLATEDPEMLAMTDRISFFTFFYELLRKDTGLSADFSGFTIETLLGQPQLLSFRDQYRAEPDAVLKTALAAYQVEPDKVDKGLATMAYVLVKNNSLIFLQDFIRQFDFWRTWEKYHRPSPIRSLSQHDQQLISAHFNRN</sequence>
<dbReference type="EMBL" id="JBHTOF010000022">
    <property type="protein sequence ID" value="MFD1465063.1"/>
    <property type="molecule type" value="Genomic_DNA"/>
</dbReference>
<keyword evidence="2" id="KW-1185">Reference proteome</keyword>
<name>A0ABW4DMQ1_9LACO</name>
<evidence type="ECO:0000313" key="2">
    <source>
        <dbReference type="Proteomes" id="UP001597244"/>
    </source>
</evidence>
<accession>A0ABW4DMQ1</accession>
<proteinExistence type="predicted"/>
<comment type="caution">
    <text evidence="1">The sequence shown here is derived from an EMBL/GenBank/DDBJ whole genome shotgun (WGS) entry which is preliminary data.</text>
</comment>
<evidence type="ECO:0000313" key="1">
    <source>
        <dbReference type="EMBL" id="MFD1465063.1"/>
    </source>
</evidence>
<reference evidence="2" key="1">
    <citation type="journal article" date="2019" name="Int. J. Syst. Evol. Microbiol.">
        <title>The Global Catalogue of Microorganisms (GCM) 10K type strain sequencing project: providing services to taxonomists for standard genome sequencing and annotation.</title>
        <authorList>
            <consortium name="The Broad Institute Genomics Platform"/>
            <consortium name="The Broad Institute Genome Sequencing Center for Infectious Disease"/>
            <person name="Wu L."/>
            <person name="Ma J."/>
        </authorList>
    </citation>
    <scope>NUCLEOTIDE SEQUENCE [LARGE SCALE GENOMIC DNA]</scope>
    <source>
        <strain evidence="2">CCM 8951</strain>
    </source>
</reference>